<name>A0A852J717_9PICI</name>
<dbReference type="PANTHER" id="PTHR45912:SF3">
    <property type="entry name" value="CILIA- AND FLAGELLA-ASSOCIATED PROTEIN 47"/>
    <property type="match status" value="1"/>
</dbReference>
<evidence type="ECO:0000313" key="1">
    <source>
        <dbReference type="EMBL" id="NXX46920.1"/>
    </source>
</evidence>
<proteinExistence type="predicted"/>
<dbReference type="Proteomes" id="UP000627253">
    <property type="component" value="Unassembled WGS sequence"/>
</dbReference>
<evidence type="ECO:0000313" key="2">
    <source>
        <dbReference type="Proteomes" id="UP000627253"/>
    </source>
</evidence>
<dbReference type="GO" id="GO:0005929">
    <property type="term" value="C:cilium"/>
    <property type="evidence" value="ECO:0007669"/>
    <property type="project" value="TreeGrafter"/>
</dbReference>
<dbReference type="EMBL" id="WAAF01014016">
    <property type="protein sequence ID" value="NXX46920.1"/>
    <property type="molecule type" value="Genomic_DNA"/>
</dbReference>
<organism evidence="1 2">
    <name type="scientific">Tricholaema leucomelas</name>
    <name type="common">pied barbet</name>
    <dbReference type="NCBI Taxonomy" id="240729"/>
    <lineage>
        <taxon>Eukaryota</taxon>
        <taxon>Metazoa</taxon>
        <taxon>Chordata</taxon>
        <taxon>Craniata</taxon>
        <taxon>Vertebrata</taxon>
        <taxon>Euteleostomi</taxon>
        <taxon>Archelosauria</taxon>
        <taxon>Archosauria</taxon>
        <taxon>Dinosauria</taxon>
        <taxon>Saurischia</taxon>
        <taxon>Theropoda</taxon>
        <taxon>Coelurosauria</taxon>
        <taxon>Aves</taxon>
        <taxon>Neognathae</taxon>
        <taxon>Neoaves</taxon>
        <taxon>Telluraves</taxon>
        <taxon>Coraciimorphae</taxon>
        <taxon>Piciformes</taxon>
        <taxon>Lybiidae</taxon>
        <taxon>Tricholaema lacrymosa</taxon>
    </lineage>
</organism>
<dbReference type="OrthoDB" id="10060824at2759"/>
<dbReference type="GO" id="GO:0007288">
    <property type="term" value="P:sperm axoneme assembly"/>
    <property type="evidence" value="ECO:0007669"/>
    <property type="project" value="TreeGrafter"/>
</dbReference>
<feature type="non-terminal residue" evidence="1">
    <location>
        <position position="1"/>
    </location>
</feature>
<gene>
    <name evidence="1" type="primary">Cfap47_4</name>
    <name evidence="1" type="ORF">TRILEU_R13846</name>
</gene>
<dbReference type="AlphaFoldDB" id="A0A852J717"/>
<reference evidence="1" key="1">
    <citation type="submission" date="2020-02" db="EMBL/GenBank/DDBJ databases">
        <title>Bird 10,000 Genomes (B10K) Project - Family phase.</title>
        <authorList>
            <person name="Zhang G."/>
        </authorList>
    </citation>
    <scope>NUCLEOTIDE SEQUENCE</scope>
    <source>
        <strain evidence="1">B10K-DU-002-37</strain>
        <tissue evidence="1">Muscle</tissue>
    </source>
</reference>
<accession>A0A852J717</accession>
<protein>
    <submittedName>
        <fullName evidence="1">CFA47 protein</fullName>
    </submittedName>
</protein>
<comment type="caution">
    <text evidence="1">The sequence shown here is derived from an EMBL/GenBank/DDBJ whole genome shotgun (WGS) entry which is preliminary data.</text>
</comment>
<sequence length="114" mass="12825">LFSDRSDAVELPVKFVPQRAGCYHCQIILKSSRDVRVYEIECVVNADPAEAQLEFVTPAYQAVIQKIPINNISRRDWTLEAILEGQGFYGPPLINVRLGETALYPLTFKPVAEC</sequence>
<keyword evidence="2" id="KW-1185">Reference proteome</keyword>
<feature type="non-terminal residue" evidence="1">
    <location>
        <position position="114"/>
    </location>
</feature>
<dbReference type="PANTHER" id="PTHR45912">
    <property type="entry name" value="CILIA- AND FLAGELLA-ASSOCIATED PROTEIN 47"/>
    <property type="match status" value="1"/>
</dbReference>